<evidence type="ECO:0000313" key="2">
    <source>
        <dbReference type="Proteomes" id="UP000814033"/>
    </source>
</evidence>
<reference evidence="1" key="2">
    <citation type="journal article" date="2022" name="New Phytol.">
        <title>Evolutionary transition to the ectomycorrhizal habit in the genomes of a hyperdiverse lineage of mushroom-forming fungi.</title>
        <authorList>
            <person name="Looney B."/>
            <person name="Miyauchi S."/>
            <person name="Morin E."/>
            <person name="Drula E."/>
            <person name="Courty P.E."/>
            <person name="Kohler A."/>
            <person name="Kuo A."/>
            <person name="LaButti K."/>
            <person name="Pangilinan J."/>
            <person name="Lipzen A."/>
            <person name="Riley R."/>
            <person name="Andreopoulos W."/>
            <person name="He G."/>
            <person name="Johnson J."/>
            <person name="Nolan M."/>
            <person name="Tritt A."/>
            <person name="Barry K.W."/>
            <person name="Grigoriev I.V."/>
            <person name="Nagy L.G."/>
            <person name="Hibbett D."/>
            <person name="Henrissat B."/>
            <person name="Matheny P.B."/>
            <person name="Labbe J."/>
            <person name="Martin F.M."/>
        </authorList>
    </citation>
    <scope>NUCLEOTIDE SEQUENCE</scope>
    <source>
        <strain evidence="1">FP105234-sp</strain>
    </source>
</reference>
<dbReference type="Proteomes" id="UP000814033">
    <property type="component" value="Unassembled WGS sequence"/>
</dbReference>
<protein>
    <submittedName>
        <fullName evidence="1">P-loop containing nucleoside triphosphate hydrolase protein</fullName>
    </submittedName>
</protein>
<keyword evidence="1" id="KW-0378">Hydrolase</keyword>
<reference evidence="1" key="1">
    <citation type="submission" date="2021-02" db="EMBL/GenBank/DDBJ databases">
        <authorList>
            <consortium name="DOE Joint Genome Institute"/>
            <person name="Ahrendt S."/>
            <person name="Looney B.P."/>
            <person name="Miyauchi S."/>
            <person name="Morin E."/>
            <person name="Drula E."/>
            <person name="Courty P.E."/>
            <person name="Chicoki N."/>
            <person name="Fauchery L."/>
            <person name="Kohler A."/>
            <person name="Kuo A."/>
            <person name="Labutti K."/>
            <person name="Pangilinan J."/>
            <person name="Lipzen A."/>
            <person name="Riley R."/>
            <person name="Andreopoulos W."/>
            <person name="He G."/>
            <person name="Johnson J."/>
            <person name="Barry K.W."/>
            <person name="Grigoriev I.V."/>
            <person name="Nagy L."/>
            <person name="Hibbett D."/>
            <person name="Henrissat B."/>
            <person name="Matheny P.B."/>
            <person name="Labbe J."/>
            <person name="Martin F."/>
        </authorList>
    </citation>
    <scope>NUCLEOTIDE SEQUENCE</scope>
    <source>
        <strain evidence="1">FP105234-sp</strain>
    </source>
</reference>
<proteinExistence type="predicted"/>
<keyword evidence="2" id="KW-1185">Reference proteome</keyword>
<evidence type="ECO:0000313" key="1">
    <source>
        <dbReference type="EMBL" id="KAI0041674.1"/>
    </source>
</evidence>
<sequence>DVLHKLQFSSTDYVNISLSNDRPNVTQIVRAIEHPISSFIDLDFVVPHSVNNITAIPKTFLYTDDIKGGASIVDYLNARVPPKFRDLGLIRPYNAAMSQKYRKDAMRLFHAGIIRVLVCTDAAGMGCNIADIDVVVQWKTPPTLSAWVQRAGRAARGPGRQGLAIMLVERSAFEVDPSNIAHTVFLHHLRMKGSTMHAARVTIRMDVGMRADADVGTHADADVGAGTVAVVGGEDAEEW</sequence>
<dbReference type="EMBL" id="MU276109">
    <property type="protein sequence ID" value="KAI0041674.1"/>
    <property type="molecule type" value="Genomic_DNA"/>
</dbReference>
<comment type="caution">
    <text evidence="1">The sequence shown here is derived from an EMBL/GenBank/DDBJ whole genome shotgun (WGS) entry which is preliminary data.</text>
</comment>
<gene>
    <name evidence="1" type="ORF">FA95DRAFT_1610835</name>
</gene>
<accession>A0ACB8RC32</accession>
<feature type="non-terminal residue" evidence="1">
    <location>
        <position position="1"/>
    </location>
</feature>
<organism evidence="1 2">
    <name type="scientific">Auriscalpium vulgare</name>
    <dbReference type="NCBI Taxonomy" id="40419"/>
    <lineage>
        <taxon>Eukaryota</taxon>
        <taxon>Fungi</taxon>
        <taxon>Dikarya</taxon>
        <taxon>Basidiomycota</taxon>
        <taxon>Agaricomycotina</taxon>
        <taxon>Agaricomycetes</taxon>
        <taxon>Russulales</taxon>
        <taxon>Auriscalpiaceae</taxon>
        <taxon>Auriscalpium</taxon>
    </lineage>
</organism>
<name>A0ACB8RC32_9AGAM</name>